<reference evidence="2" key="1">
    <citation type="journal article" date="2014" name="Nat. Commun.">
        <title>The rainbow trout genome provides novel insights into evolution after whole-genome duplication in vertebrates.</title>
        <authorList>
            <person name="Berthelot C."/>
            <person name="Brunet F."/>
            <person name="Chalopin D."/>
            <person name="Juanchich A."/>
            <person name="Bernard M."/>
            <person name="Noel B."/>
            <person name="Bento P."/>
            <person name="Da Silva C."/>
            <person name="Labadie K."/>
            <person name="Alberti A."/>
            <person name="Aury J.M."/>
            <person name="Louis A."/>
            <person name="Dehais P."/>
            <person name="Bardou P."/>
            <person name="Montfort J."/>
            <person name="Klopp C."/>
            <person name="Cabau C."/>
            <person name="Gaspin C."/>
            <person name="Thorgaard G.H."/>
            <person name="Boussaha M."/>
            <person name="Quillet E."/>
            <person name="Guyomard R."/>
            <person name="Galiana D."/>
            <person name="Bobe J."/>
            <person name="Volff J.N."/>
            <person name="Genet C."/>
            <person name="Wincker P."/>
            <person name="Jaillon O."/>
            <person name="Roest Crollius H."/>
            <person name="Guiguen Y."/>
        </authorList>
    </citation>
    <scope>NUCLEOTIDE SEQUENCE [LARGE SCALE GENOMIC DNA]</scope>
</reference>
<dbReference type="PANTHER" id="PTHR34769">
    <property type="entry name" value="RCG42593, ISOFORM CRA_A"/>
    <property type="match status" value="1"/>
</dbReference>
<dbReference type="PANTHER" id="PTHR34769:SF1">
    <property type="entry name" value="RNA POLYMERASE I AND III SUBUNIT D"/>
    <property type="match status" value="1"/>
</dbReference>
<protein>
    <submittedName>
        <fullName evidence="2">Uncharacterized protein</fullName>
    </submittedName>
</protein>
<organism evidence="2 3">
    <name type="scientific">Oncorhynchus mykiss</name>
    <name type="common">Rainbow trout</name>
    <name type="synonym">Salmo gairdneri</name>
    <dbReference type="NCBI Taxonomy" id="8022"/>
    <lineage>
        <taxon>Eukaryota</taxon>
        <taxon>Metazoa</taxon>
        <taxon>Chordata</taxon>
        <taxon>Craniata</taxon>
        <taxon>Vertebrata</taxon>
        <taxon>Euteleostomi</taxon>
        <taxon>Actinopterygii</taxon>
        <taxon>Neopterygii</taxon>
        <taxon>Teleostei</taxon>
        <taxon>Protacanthopterygii</taxon>
        <taxon>Salmoniformes</taxon>
        <taxon>Salmonidae</taxon>
        <taxon>Salmoninae</taxon>
        <taxon>Oncorhynchus</taxon>
    </lineage>
</organism>
<dbReference type="PaxDb" id="8022-A0A060Z1G3"/>
<dbReference type="AlphaFoldDB" id="A0A060Z1G3"/>
<feature type="compositionally biased region" description="Basic and acidic residues" evidence="1">
    <location>
        <begin position="93"/>
        <end position="132"/>
    </location>
</feature>
<name>A0A060Z1G3_ONCMY</name>
<accession>A0A060Z1G3</accession>
<gene>
    <name evidence="2" type="ORF">GSONMT00054721001</name>
</gene>
<proteinExistence type="predicted"/>
<dbReference type="InterPro" id="IPR038948">
    <property type="entry name" value="POLR1D-like"/>
</dbReference>
<evidence type="ECO:0000313" key="2">
    <source>
        <dbReference type="EMBL" id="CDQ97918.1"/>
    </source>
</evidence>
<reference evidence="2" key="2">
    <citation type="submission" date="2014-03" db="EMBL/GenBank/DDBJ databases">
        <authorList>
            <person name="Genoscope - CEA"/>
        </authorList>
    </citation>
    <scope>NUCLEOTIDE SEQUENCE</scope>
</reference>
<dbReference type="STRING" id="8022.A0A060Z1G3"/>
<dbReference type="Proteomes" id="UP000193380">
    <property type="component" value="Unassembled WGS sequence"/>
</dbReference>
<dbReference type="EMBL" id="FR933948">
    <property type="protein sequence ID" value="CDQ97918.1"/>
    <property type="molecule type" value="Genomic_DNA"/>
</dbReference>
<evidence type="ECO:0000313" key="3">
    <source>
        <dbReference type="Proteomes" id="UP000193380"/>
    </source>
</evidence>
<evidence type="ECO:0000256" key="1">
    <source>
        <dbReference type="SAM" id="MobiDB-lite"/>
    </source>
</evidence>
<feature type="region of interest" description="Disordered" evidence="1">
    <location>
        <begin position="66"/>
        <end position="132"/>
    </location>
</feature>
<sequence length="232" mass="26209">MLINISLSCTLNSLCHSLHVPCRRAVEELLKETSRARVRAETMGPAGWMKCPLRSTNKRFLLNTLRTTIPQRRPAGHSGEQTSECRRRSRTPSTDHRDSHRRHRDEDSHRDSREHSLKDGHKRDKDRNTCHRDGYKYRGLETMIDTDIETRNTGIKVSLVTKHTVPILKTTPHLKSLPLVETALSADSSSSSSSDHAHFRASSHSIGHTYQSNQHLSKTLPVGGPTCDIITL</sequence>